<dbReference type="Pfam" id="PF00211">
    <property type="entry name" value="Guanylate_cyc"/>
    <property type="match status" value="1"/>
</dbReference>
<organism evidence="7 9">
    <name type="scientific">Legionella steigerwaltii</name>
    <dbReference type="NCBI Taxonomy" id="460"/>
    <lineage>
        <taxon>Bacteria</taxon>
        <taxon>Pseudomonadati</taxon>
        <taxon>Pseudomonadota</taxon>
        <taxon>Gammaproteobacteria</taxon>
        <taxon>Legionellales</taxon>
        <taxon>Legionellaceae</taxon>
        <taxon>Legionella</taxon>
    </lineage>
</organism>
<dbReference type="GO" id="GO:0035556">
    <property type="term" value="P:intracellular signal transduction"/>
    <property type="evidence" value="ECO:0007669"/>
    <property type="project" value="InterPro"/>
</dbReference>
<feature type="transmembrane region" description="Helical" evidence="4">
    <location>
        <begin position="46"/>
        <end position="68"/>
    </location>
</feature>
<evidence type="ECO:0000256" key="3">
    <source>
        <dbReference type="ARBA" id="ARBA00023136"/>
    </source>
</evidence>
<gene>
    <name evidence="7" type="primary">cyaA_2</name>
    <name evidence="6" type="synonym">ladC</name>
    <name evidence="6" type="ORF">Lstg_1589</name>
    <name evidence="7" type="ORF">NCTC11991_00536</name>
</gene>
<dbReference type="Proteomes" id="UP000255110">
    <property type="component" value="Unassembled WGS sequence"/>
</dbReference>
<reference evidence="6 8" key="1">
    <citation type="submission" date="2015-11" db="EMBL/GenBank/DDBJ databases">
        <title>Genomic analysis of 38 Legionella species identifies large and diverse effector repertoires.</title>
        <authorList>
            <person name="Burstein D."/>
            <person name="Amaro F."/>
            <person name="Zusman T."/>
            <person name="Lifshitz Z."/>
            <person name="Cohen O."/>
            <person name="Gilbert J.A."/>
            <person name="Pupko T."/>
            <person name="Shuman H.A."/>
            <person name="Segal G."/>
        </authorList>
    </citation>
    <scope>NUCLEOTIDE SEQUENCE [LARGE SCALE GENOMIC DNA]</scope>
    <source>
        <strain evidence="6 8">SC-18-C9</strain>
    </source>
</reference>
<evidence type="ECO:0000313" key="6">
    <source>
        <dbReference type="EMBL" id="KTD77232.1"/>
    </source>
</evidence>
<dbReference type="SUPFAM" id="SSF55073">
    <property type="entry name" value="Nucleotide cyclase"/>
    <property type="match status" value="1"/>
</dbReference>
<feature type="transmembrane region" description="Helical" evidence="4">
    <location>
        <begin position="139"/>
        <end position="159"/>
    </location>
</feature>
<dbReference type="InterPro" id="IPR001054">
    <property type="entry name" value="A/G_cyclase"/>
</dbReference>
<comment type="subcellular location">
    <subcellularLocation>
        <location evidence="1">Cell membrane</location>
        <topology evidence="1">Multi-pass membrane protein</topology>
    </subcellularLocation>
</comment>
<evidence type="ECO:0000313" key="8">
    <source>
        <dbReference type="Proteomes" id="UP000054820"/>
    </source>
</evidence>
<feature type="transmembrane region" description="Helical" evidence="4">
    <location>
        <begin position="89"/>
        <end position="106"/>
    </location>
</feature>
<reference evidence="7 9" key="2">
    <citation type="submission" date="2018-06" db="EMBL/GenBank/DDBJ databases">
        <authorList>
            <consortium name="Pathogen Informatics"/>
            <person name="Doyle S."/>
        </authorList>
    </citation>
    <scope>NUCLEOTIDE SEQUENCE [LARGE SCALE GENOMIC DNA]</scope>
    <source>
        <strain evidence="7 9">NCTC11991</strain>
    </source>
</reference>
<dbReference type="PANTHER" id="PTHR43081">
    <property type="entry name" value="ADENYLATE CYCLASE, TERMINAL-DIFFERENTIATION SPECIFIC-RELATED"/>
    <property type="match status" value="1"/>
</dbReference>
<dbReference type="EMBL" id="LNYZ01000013">
    <property type="protein sequence ID" value="KTD77232.1"/>
    <property type="molecule type" value="Genomic_DNA"/>
</dbReference>
<dbReference type="GO" id="GO:0005886">
    <property type="term" value="C:plasma membrane"/>
    <property type="evidence" value="ECO:0007669"/>
    <property type="project" value="UniProtKB-SubCell"/>
</dbReference>
<dbReference type="Proteomes" id="UP000054820">
    <property type="component" value="Unassembled WGS sequence"/>
</dbReference>
<dbReference type="InterPro" id="IPR050697">
    <property type="entry name" value="Adenylyl/Guanylyl_Cyclase_3/4"/>
</dbReference>
<dbReference type="SMART" id="SM00044">
    <property type="entry name" value="CYCc"/>
    <property type="match status" value="1"/>
</dbReference>
<dbReference type="Gene3D" id="3.30.70.1230">
    <property type="entry name" value="Nucleotide cyclase"/>
    <property type="match status" value="1"/>
</dbReference>
<feature type="transmembrane region" description="Helical" evidence="4">
    <location>
        <begin position="174"/>
        <end position="196"/>
    </location>
</feature>
<dbReference type="GO" id="GO:0004016">
    <property type="term" value="F:adenylate cyclase activity"/>
    <property type="evidence" value="ECO:0007669"/>
    <property type="project" value="UniProtKB-EC"/>
</dbReference>
<evidence type="ECO:0000256" key="4">
    <source>
        <dbReference type="SAM" id="Phobius"/>
    </source>
</evidence>
<keyword evidence="8" id="KW-1185">Reference proteome</keyword>
<dbReference type="OrthoDB" id="9806704at2"/>
<feature type="transmembrane region" description="Helical" evidence="4">
    <location>
        <begin position="20"/>
        <end position="40"/>
    </location>
</feature>
<evidence type="ECO:0000259" key="5">
    <source>
        <dbReference type="PROSITE" id="PS50125"/>
    </source>
</evidence>
<name>A0A378L7Y1_9GAMM</name>
<accession>A0A378L7Y1</accession>
<dbReference type="CDD" id="cd07302">
    <property type="entry name" value="CHD"/>
    <property type="match status" value="1"/>
</dbReference>
<dbReference type="RefSeq" id="WP_058477153.1">
    <property type="nucleotide sequence ID" value="NZ_CAAAIO010000016.1"/>
</dbReference>
<keyword evidence="2" id="KW-1003">Cell membrane</keyword>
<evidence type="ECO:0000256" key="1">
    <source>
        <dbReference type="ARBA" id="ARBA00004651"/>
    </source>
</evidence>
<dbReference type="InterPro" id="IPR029787">
    <property type="entry name" value="Nucleotide_cyclase"/>
</dbReference>
<dbReference type="STRING" id="460.Lstg_1589"/>
<keyword evidence="4" id="KW-0812">Transmembrane</keyword>
<dbReference type="PROSITE" id="PS50125">
    <property type="entry name" value="GUANYLATE_CYCLASE_2"/>
    <property type="match status" value="1"/>
</dbReference>
<dbReference type="PANTHER" id="PTHR43081:SF17">
    <property type="entry name" value="BLL5647 PROTEIN"/>
    <property type="match status" value="1"/>
</dbReference>
<feature type="transmembrane region" description="Helical" evidence="4">
    <location>
        <begin position="112"/>
        <end position="132"/>
    </location>
</feature>
<dbReference type="GO" id="GO:0006171">
    <property type="term" value="P:cAMP biosynthetic process"/>
    <property type="evidence" value="ECO:0007669"/>
    <property type="project" value="TreeGrafter"/>
</dbReference>
<dbReference type="AlphaFoldDB" id="A0A378L7Y1"/>
<dbReference type="EMBL" id="UGOY01000001">
    <property type="protein sequence ID" value="STY21958.1"/>
    <property type="molecule type" value="Genomic_DNA"/>
</dbReference>
<keyword evidence="4" id="KW-1133">Transmembrane helix</keyword>
<evidence type="ECO:0000313" key="7">
    <source>
        <dbReference type="EMBL" id="STY21958.1"/>
    </source>
</evidence>
<proteinExistence type="predicted"/>
<keyword evidence="7" id="KW-0456">Lyase</keyword>
<evidence type="ECO:0000256" key="2">
    <source>
        <dbReference type="ARBA" id="ARBA00022475"/>
    </source>
</evidence>
<feature type="domain" description="Guanylate cyclase" evidence="5">
    <location>
        <begin position="245"/>
        <end position="374"/>
    </location>
</feature>
<evidence type="ECO:0000313" key="9">
    <source>
        <dbReference type="Proteomes" id="UP000255110"/>
    </source>
</evidence>
<keyword evidence="3 4" id="KW-0472">Membrane</keyword>
<sequence>MTQTPLELEILKTEKLRTTILAFFFFALSLMWIIFISYAPQQYYQYYGKTSVIIFPGYFAVVGIYFLLMRQVIYHYMLYKKNLPILLRYFNTFIEMSIPTVALLIIDNFQRSAYVLVMPPILIYFIFIFLTSLTLNIRLCFFAGLIAAFQYLGLSYYILHYTDTSRIVYYLTGWFSYAARGALLLVGGIVTGFVTAQIKQQFNAAFDAQQARNEIEHIFGMHVSPEVVSKLLSKNSNASEYIPVCIMFLDIRNFTHFAEETEPTVVVQNLNKLFKYMVEIIHENKGIINKFLGDGFMAIFGAPTSSGNDVENAVNAALKIIQRTEEEIKKGNIPDFKLGIGVHYGNAITGTIGAKNRLEYTVVGDVVNSAAHIEQSNKTYNTNLLISEEAFNKLSNIQAELVGDVMLKHRDHPIKLYKLV</sequence>
<protein>
    <submittedName>
        <fullName evidence="7">Adenylate cyclase</fullName>
        <ecNumber evidence="7">4.6.1.1</ecNumber>
    </submittedName>
</protein>
<dbReference type="EC" id="4.6.1.1" evidence="7"/>